<feature type="domain" description="Transcription factor MYC/MYB N-terminal" evidence="4">
    <location>
        <begin position="466"/>
        <end position="552"/>
    </location>
</feature>
<evidence type="ECO:0000256" key="2">
    <source>
        <dbReference type="ARBA" id="ARBA00023163"/>
    </source>
</evidence>
<dbReference type="EMBL" id="CAKOGP040000002">
    <property type="protein sequence ID" value="CAJ1921356.1"/>
    <property type="molecule type" value="Genomic_DNA"/>
</dbReference>
<keyword evidence="2" id="KW-0804">Transcription</keyword>
<gene>
    <name evidence="5" type="ORF">CYCCA115_LOCUS926</name>
</gene>
<dbReference type="AlphaFoldDB" id="A0AAD2CBA4"/>
<feature type="region of interest" description="Disordered" evidence="3">
    <location>
        <begin position="366"/>
        <end position="397"/>
    </location>
</feature>
<dbReference type="Pfam" id="PF14215">
    <property type="entry name" value="bHLH-MYC_N"/>
    <property type="match status" value="1"/>
</dbReference>
<comment type="caution">
    <text evidence="5">The sequence shown here is derived from an EMBL/GenBank/DDBJ whole genome shotgun (WGS) entry which is preliminary data.</text>
</comment>
<reference evidence="5" key="1">
    <citation type="submission" date="2023-08" db="EMBL/GenBank/DDBJ databases">
        <authorList>
            <person name="Audoor S."/>
            <person name="Bilcke G."/>
        </authorList>
    </citation>
    <scope>NUCLEOTIDE SEQUENCE</scope>
</reference>
<name>A0AAD2CBA4_9STRA</name>
<feature type="compositionally biased region" description="Polar residues" evidence="3">
    <location>
        <begin position="766"/>
        <end position="790"/>
    </location>
</feature>
<dbReference type="InterPro" id="IPR025610">
    <property type="entry name" value="MYC/MYB_N"/>
</dbReference>
<feature type="compositionally biased region" description="Polar residues" evidence="3">
    <location>
        <begin position="799"/>
        <end position="820"/>
    </location>
</feature>
<proteinExistence type="predicted"/>
<feature type="compositionally biased region" description="Low complexity" evidence="3">
    <location>
        <begin position="373"/>
        <end position="396"/>
    </location>
</feature>
<accession>A0AAD2CBA4</accession>
<evidence type="ECO:0000256" key="1">
    <source>
        <dbReference type="ARBA" id="ARBA00023015"/>
    </source>
</evidence>
<evidence type="ECO:0000259" key="4">
    <source>
        <dbReference type="Pfam" id="PF14215"/>
    </source>
</evidence>
<dbReference type="PANTHER" id="PTHR35213">
    <property type="entry name" value="RING-TYPE DOMAIN-CONTAINING PROTEIN-RELATED"/>
    <property type="match status" value="1"/>
</dbReference>
<protein>
    <recommendedName>
        <fullName evidence="4">Transcription factor MYC/MYB N-terminal domain-containing protein</fullName>
    </recommendedName>
</protein>
<keyword evidence="1" id="KW-0805">Transcription regulation</keyword>
<keyword evidence="6" id="KW-1185">Reference proteome</keyword>
<dbReference type="Proteomes" id="UP001295423">
    <property type="component" value="Unassembled WGS sequence"/>
</dbReference>
<evidence type="ECO:0000313" key="6">
    <source>
        <dbReference type="Proteomes" id="UP001295423"/>
    </source>
</evidence>
<feature type="region of interest" description="Disordered" evidence="3">
    <location>
        <begin position="709"/>
        <end position="820"/>
    </location>
</feature>
<evidence type="ECO:0000313" key="5">
    <source>
        <dbReference type="EMBL" id="CAJ1921356.1"/>
    </source>
</evidence>
<feature type="region of interest" description="Disordered" evidence="3">
    <location>
        <begin position="576"/>
        <end position="614"/>
    </location>
</feature>
<evidence type="ECO:0000256" key="3">
    <source>
        <dbReference type="SAM" id="MobiDB-lite"/>
    </source>
</evidence>
<dbReference type="PANTHER" id="PTHR35213:SF3">
    <property type="entry name" value="MYB-LIKE DOMAIN-CONTAINING PROTEIN"/>
    <property type="match status" value="1"/>
</dbReference>
<sequence>MCLVLDVQSQETQQYSLFPAPVRSKTVQCPVCRSSTVNGIELLPISFVSLEKAIELKKASAKGNHQGRNHGRDEMSDFYAESTYMVLANSRGSSSGTKISDQEQQRTGRWTEEEIAYVDFLVSSFDKGRLPLPHGIKLNEFLGDILLCKSSRLTKKMKNAKLSTRSFVLSRPESSSIRSDCAVLSALQEKFLMSIPSKATQLELRFNIVKQWRTHFSNLCVQVGYPFLDSTNWVAGLEEMDRRASRVEENARKVRRRQMGIALQTDGGARANPSVFISGIKADAVTSNTSMEPFLPDNNRQKRRRLLSVSEEDGPFPGGKAEDFFPTLNTSLESNMSPLLQSQPTDRARSFSEDFDAVLSDLMDQEEAPQPVSMTSHSTESVSSERNSTSSPSPSSCGPFLEAVTHYMETSNSPFQHVDVWVPSFLPRDSDGPSKAVDMEKLRLFHAGYSTRGDIDSSLAYALNEFGVYSENFSFEPGHGLPGNVYSSGKASWASYLDECDPKVFERTGGAKIYGLKTALGIPLKTPMVGLIVVVLYSTVVLNEDWRLAQQCATELVRLCPEPKWKLIIDTKESNVATGTTRPPSTILGTLHESSSQLSMASSRPGTTSAEEEERSIVSLLGEHMPLHENPAGDISTGSTMLPHFMSMRLTLLRPASRRSPQENDMVEIVKNSFRAYSKDNRRTGGELALLLAKDWVCLKQSMGASFAAPSQSPLAQPMRRDSFTVPSPHSTLTGVSPSSLSVMKTSSQFEPPRPPMLTYDHRPNQRTPSFGEGNQTSRRLSVASDSSAASFLKPRPIRSSNIGLAQDPQVVTPNIISEG</sequence>
<feature type="compositionally biased region" description="Polar residues" evidence="3">
    <location>
        <begin position="725"/>
        <end position="750"/>
    </location>
</feature>
<feature type="compositionally biased region" description="Polar residues" evidence="3">
    <location>
        <begin position="576"/>
        <end position="609"/>
    </location>
</feature>
<organism evidence="5 6">
    <name type="scientific">Cylindrotheca closterium</name>
    <dbReference type="NCBI Taxonomy" id="2856"/>
    <lineage>
        <taxon>Eukaryota</taxon>
        <taxon>Sar</taxon>
        <taxon>Stramenopiles</taxon>
        <taxon>Ochrophyta</taxon>
        <taxon>Bacillariophyta</taxon>
        <taxon>Bacillariophyceae</taxon>
        <taxon>Bacillariophycidae</taxon>
        <taxon>Bacillariales</taxon>
        <taxon>Bacillariaceae</taxon>
        <taxon>Cylindrotheca</taxon>
    </lineage>
</organism>